<organism evidence="3 4">
    <name type="scientific">Plasmodium malariae</name>
    <dbReference type="NCBI Taxonomy" id="5858"/>
    <lineage>
        <taxon>Eukaryota</taxon>
        <taxon>Sar</taxon>
        <taxon>Alveolata</taxon>
        <taxon>Apicomplexa</taxon>
        <taxon>Aconoidasida</taxon>
        <taxon>Haemosporida</taxon>
        <taxon>Plasmodiidae</taxon>
        <taxon>Plasmodium</taxon>
        <taxon>Plasmodium (Plasmodium)</taxon>
    </lineage>
</organism>
<protein>
    <submittedName>
        <fullName evidence="3">Uncharacterized protein</fullName>
    </submittedName>
</protein>
<feature type="compositionally biased region" description="Basic and acidic residues" evidence="2">
    <location>
        <begin position="248"/>
        <end position="265"/>
    </location>
</feature>
<evidence type="ECO:0000313" key="3">
    <source>
        <dbReference type="EMBL" id="SBT79848.1"/>
    </source>
</evidence>
<feature type="region of interest" description="Disordered" evidence="2">
    <location>
        <begin position="210"/>
        <end position="229"/>
    </location>
</feature>
<accession>A0A1C3L024</accession>
<feature type="compositionally biased region" description="Low complexity" evidence="2">
    <location>
        <begin position="368"/>
        <end position="386"/>
    </location>
</feature>
<reference evidence="3 4" key="1">
    <citation type="submission" date="2016-06" db="EMBL/GenBank/DDBJ databases">
        <authorList>
            <consortium name="Pathogen Informatics"/>
        </authorList>
    </citation>
    <scope>NUCLEOTIDE SEQUENCE [LARGE SCALE GENOMIC DNA]</scope>
    <source>
        <strain evidence="3">PmlGA01</strain>
    </source>
</reference>
<feature type="coiled-coil region" evidence="1">
    <location>
        <begin position="479"/>
        <end position="513"/>
    </location>
</feature>
<feature type="region of interest" description="Disordered" evidence="2">
    <location>
        <begin position="357"/>
        <end position="391"/>
    </location>
</feature>
<dbReference type="Proteomes" id="UP000219799">
    <property type="component" value="Chromosome 11"/>
</dbReference>
<sequence>MNVNSSGNNDNNNEQNNDVLWESLYNDFNEITNTNKKHFNYIENSLYNFCKGVSSSENLSYDVKSRSKSVFLSDKKEGYYYNMNSTGDNDTGSSSNNIRNIKNNNSDVMDGWNHSNGELLLNRNQHKEGDYIFSRNDSNYSKAEDVEDVENVERARVASEENYKRVSKLFDAYDKEKILEGASSMNKGCLANGGIGSVCIDNEDIREKKKINNNNNNNNNNNQKDYNTERNSGLTKVKRNATFQNDINDEKGQEQKQQKAEHDEGNCSGEDSDCGSDFNLNILFGYCDTPKNEGGSSCNISSRHGSVNEGGHSSLTHIYKSTGCARRSTYSYEMNKEDEEGLNNIIDYNLDDVEMEKGKNGRERGKNKSSNDNSNSGNNTRRNYNSIGNNCDKSKTNSVLRKIIMHPHYSEKYCSEKKEKLQALEQCYDTISHAHDVKRLYREKYFLQDLCEKRKVMIQKSKIENTKLNVEIKSLLSFNNNLSYALKEKEAEIKILKKQKEELELNLMNRLKKNSSNNNQYSFLTNFTTHQQEQKKDQKQLQKKQYNYSKDGKFCSNVDEDDDSLISNRMMICNKNCTILSNVSDDSNNNTSIIQSYEEKIQSRTRSSSSSNSICILFIFIMNFSISDFFM</sequence>
<evidence type="ECO:0000256" key="1">
    <source>
        <dbReference type="SAM" id="Coils"/>
    </source>
</evidence>
<feature type="compositionally biased region" description="Low complexity" evidence="2">
    <location>
        <begin position="212"/>
        <end position="222"/>
    </location>
</feature>
<dbReference type="VEuPathDB" id="PlasmoDB:PmUG01_11056800"/>
<dbReference type="AlphaFoldDB" id="A0A1C3L024"/>
<keyword evidence="1" id="KW-0175">Coiled coil</keyword>
<feature type="compositionally biased region" description="Basic and acidic residues" evidence="2">
    <location>
        <begin position="357"/>
        <end position="366"/>
    </location>
</feature>
<evidence type="ECO:0000256" key="2">
    <source>
        <dbReference type="SAM" id="MobiDB-lite"/>
    </source>
</evidence>
<feature type="region of interest" description="Disordered" evidence="2">
    <location>
        <begin position="244"/>
        <end position="270"/>
    </location>
</feature>
<gene>
    <name evidence="3" type="primary">PmlGA01_110044600</name>
    <name evidence="3" type="ORF">PMLGA01_110044600</name>
</gene>
<evidence type="ECO:0000313" key="4">
    <source>
        <dbReference type="Proteomes" id="UP000219799"/>
    </source>
</evidence>
<name>A0A1C3L024_PLAMA</name>
<dbReference type="EMBL" id="LT594499">
    <property type="protein sequence ID" value="SBT79848.1"/>
    <property type="molecule type" value="Genomic_DNA"/>
</dbReference>
<proteinExistence type="predicted"/>